<feature type="compositionally biased region" description="Polar residues" evidence="1">
    <location>
        <begin position="49"/>
        <end position="67"/>
    </location>
</feature>
<dbReference type="Proteomes" id="UP000616724">
    <property type="component" value="Unassembled WGS sequence"/>
</dbReference>
<keyword evidence="3" id="KW-1185">Reference proteome</keyword>
<gene>
    <name evidence="2" type="ORF">Plo01_18510</name>
</gene>
<dbReference type="EMBL" id="BOOH01000016">
    <property type="protein sequence ID" value="GIH75422.1"/>
    <property type="molecule type" value="Genomic_DNA"/>
</dbReference>
<evidence type="ECO:0000256" key="1">
    <source>
        <dbReference type="SAM" id="MobiDB-lite"/>
    </source>
</evidence>
<feature type="compositionally biased region" description="Polar residues" evidence="1">
    <location>
        <begin position="76"/>
        <end position="87"/>
    </location>
</feature>
<protein>
    <submittedName>
        <fullName evidence="2">Uncharacterized protein</fullName>
    </submittedName>
</protein>
<sequence>MWVPRAACPGTDFRPGCPIGCQGRDLRPIGHPDSPAEPRSSAREHDDTGNTTTIPELRPGTSQTGNLSDRERGRYSGSTRMAASSAV</sequence>
<feature type="region of interest" description="Disordered" evidence="1">
    <location>
        <begin position="1"/>
        <end position="87"/>
    </location>
</feature>
<name>A0A8J3W456_9ACTN</name>
<proteinExistence type="predicted"/>
<organism evidence="2 3">
    <name type="scientific">Planobispora longispora</name>
    <dbReference type="NCBI Taxonomy" id="28887"/>
    <lineage>
        <taxon>Bacteria</taxon>
        <taxon>Bacillati</taxon>
        <taxon>Actinomycetota</taxon>
        <taxon>Actinomycetes</taxon>
        <taxon>Streptosporangiales</taxon>
        <taxon>Streptosporangiaceae</taxon>
        <taxon>Planobispora</taxon>
    </lineage>
</organism>
<evidence type="ECO:0000313" key="3">
    <source>
        <dbReference type="Proteomes" id="UP000616724"/>
    </source>
</evidence>
<feature type="compositionally biased region" description="Basic and acidic residues" evidence="1">
    <location>
        <begin position="24"/>
        <end position="48"/>
    </location>
</feature>
<reference evidence="2 3" key="1">
    <citation type="submission" date="2021-01" db="EMBL/GenBank/DDBJ databases">
        <title>Whole genome shotgun sequence of Planobispora longispora NBRC 13918.</title>
        <authorList>
            <person name="Komaki H."/>
            <person name="Tamura T."/>
        </authorList>
    </citation>
    <scope>NUCLEOTIDE SEQUENCE [LARGE SCALE GENOMIC DNA]</scope>
    <source>
        <strain evidence="2 3">NBRC 13918</strain>
    </source>
</reference>
<dbReference type="AlphaFoldDB" id="A0A8J3W456"/>
<evidence type="ECO:0000313" key="2">
    <source>
        <dbReference type="EMBL" id="GIH75422.1"/>
    </source>
</evidence>
<accession>A0A8J3W456</accession>
<comment type="caution">
    <text evidence="2">The sequence shown here is derived from an EMBL/GenBank/DDBJ whole genome shotgun (WGS) entry which is preliminary data.</text>
</comment>